<evidence type="ECO:0000256" key="1">
    <source>
        <dbReference type="SAM" id="Phobius"/>
    </source>
</evidence>
<organism evidence="2">
    <name type="scientific">Microbacterium sp. A8/3-1</name>
    <dbReference type="NCBI Taxonomy" id="3160749"/>
    <lineage>
        <taxon>Bacteria</taxon>
        <taxon>Bacillati</taxon>
        <taxon>Actinomycetota</taxon>
        <taxon>Actinomycetes</taxon>
        <taxon>Micrococcales</taxon>
        <taxon>Microbacteriaceae</taxon>
        <taxon>Microbacterium</taxon>
    </lineage>
</organism>
<protein>
    <submittedName>
        <fullName evidence="2">Uncharacterized protein</fullName>
    </submittedName>
</protein>
<dbReference type="AlphaFoldDB" id="A0AAU7VX00"/>
<feature type="transmembrane region" description="Helical" evidence="1">
    <location>
        <begin position="20"/>
        <end position="40"/>
    </location>
</feature>
<gene>
    <name evidence="2" type="ORF">ABS642_18025</name>
</gene>
<dbReference type="RefSeq" id="WP_350351211.1">
    <property type="nucleotide sequence ID" value="NZ_CP158357.1"/>
</dbReference>
<evidence type="ECO:0000313" key="2">
    <source>
        <dbReference type="EMBL" id="XBX77791.1"/>
    </source>
</evidence>
<keyword evidence="1" id="KW-1133">Transmembrane helix</keyword>
<keyword evidence="1" id="KW-0472">Membrane</keyword>
<name>A0AAU7VX00_9MICO</name>
<dbReference type="EMBL" id="CP158357">
    <property type="protein sequence ID" value="XBX77791.1"/>
    <property type="molecule type" value="Genomic_DNA"/>
</dbReference>
<proteinExistence type="predicted"/>
<accession>A0AAU7VX00</accession>
<sequence length="170" mass="19534">MSIESWSPPPRRRRRGRPWLIAITAIALVVIVIIVALFVIGRRPWLTTNVTISMSYVADDGQTYSCTYDYRTSERLPMPADIAESMNERDWSQTGQLIYEWAKDHPAEHWTTDDELPADDPGSTRADASWALAMDEYVEFPPWHIDTENGRDYELWSEARPGSNCEDGLR</sequence>
<reference evidence="2" key="1">
    <citation type="submission" date="2024-06" db="EMBL/GenBank/DDBJ databases">
        <title>Draft genome sequence of Microbacterium sp. strain A8/3-1, isolated from Oxytropis tragacanthoides Fisch. ex DC. Root nodules in the Altai region of Russia.</title>
        <authorList>
            <person name="Sazanova A."/>
            <person name="Guro P."/>
            <person name="Kuznetsova I."/>
            <person name="Belimov A."/>
            <person name="Safronova V."/>
        </authorList>
    </citation>
    <scope>NUCLEOTIDE SEQUENCE</scope>
    <source>
        <strain evidence="2">A8/3-1</strain>
    </source>
</reference>
<keyword evidence="1" id="KW-0812">Transmembrane</keyword>